<name>A0A0G1MF06_9BACT</name>
<accession>A0A0G1MF06</accession>
<dbReference type="Gene3D" id="1.10.287.80">
    <property type="entry name" value="ATP synthase, gamma subunit, helix hairpin domain"/>
    <property type="match status" value="1"/>
</dbReference>
<comment type="subcellular location">
    <subcellularLocation>
        <location evidence="10">Cell membrane</location>
        <topology evidence="10">Peripheral membrane protein</topology>
    </subcellularLocation>
    <subcellularLocation>
        <location evidence="2">Membrane</location>
        <topology evidence="2">Peripheral membrane protein</topology>
    </subcellularLocation>
</comment>
<dbReference type="InterPro" id="IPR035968">
    <property type="entry name" value="ATP_synth_F1_ATPase_gsu"/>
</dbReference>
<sequence length="298" mass="33515">MAVNTKIIKRRIKSITNTKKMTKAMEMISAVKMRKAVAQAAYTRAYAHAARAILADLAERVDVASHPLLERREVKNTALVVITSNRGLAGGFNSKLIQTAHEYIMESDRRGEQVEIVLLGKKGKKLFQHFKHTIAAEFEKVDIVSHINEIMPMARMLIKEYQEKKYDKIAVVFTDFKSALQQIARVAEIAPLDSRTILMKQEKEEVKEGAHTEFEFLFEPDPAFVLNQLLPRMMEMQIYQAVLESDASEHSARMMAMRNASDAATDMIKDLVFTFNQARQASITQEIAEIAGGAAALG</sequence>
<dbReference type="Pfam" id="PF00231">
    <property type="entry name" value="ATP-synt"/>
    <property type="match status" value="1"/>
</dbReference>
<dbReference type="AlphaFoldDB" id="A0A0G1MF06"/>
<dbReference type="PROSITE" id="PS00153">
    <property type="entry name" value="ATPASE_GAMMA"/>
    <property type="match status" value="1"/>
</dbReference>
<evidence type="ECO:0000256" key="1">
    <source>
        <dbReference type="ARBA" id="ARBA00003456"/>
    </source>
</evidence>
<dbReference type="CDD" id="cd12151">
    <property type="entry name" value="F1-ATPase_gamma"/>
    <property type="match status" value="1"/>
</dbReference>
<organism evidence="11 12">
    <name type="scientific">Candidatus Magasanikbacteria bacterium GW2011_GWA2_45_39</name>
    <dbReference type="NCBI Taxonomy" id="1619041"/>
    <lineage>
        <taxon>Bacteria</taxon>
        <taxon>Candidatus Magasanikiibacteriota</taxon>
    </lineage>
</organism>
<evidence type="ECO:0000256" key="8">
    <source>
        <dbReference type="ARBA" id="ARBA00023196"/>
    </source>
</evidence>
<evidence type="ECO:0000256" key="5">
    <source>
        <dbReference type="ARBA" id="ARBA00022781"/>
    </source>
</evidence>
<dbReference type="EMBL" id="LCKX01000021">
    <property type="protein sequence ID" value="KKU06829.1"/>
    <property type="molecule type" value="Genomic_DNA"/>
</dbReference>
<dbReference type="GO" id="GO:0042777">
    <property type="term" value="P:proton motive force-driven plasma membrane ATP synthesis"/>
    <property type="evidence" value="ECO:0007669"/>
    <property type="project" value="UniProtKB-UniRule"/>
</dbReference>
<dbReference type="GO" id="GO:0046933">
    <property type="term" value="F:proton-transporting ATP synthase activity, rotational mechanism"/>
    <property type="evidence" value="ECO:0007669"/>
    <property type="project" value="UniProtKB-UniRule"/>
</dbReference>
<dbReference type="Gene3D" id="3.40.1380.10">
    <property type="match status" value="1"/>
</dbReference>
<evidence type="ECO:0000256" key="7">
    <source>
        <dbReference type="ARBA" id="ARBA00023136"/>
    </source>
</evidence>
<evidence type="ECO:0000256" key="10">
    <source>
        <dbReference type="HAMAP-Rule" id="MF_00815"/>
    </source>
</evidence>
<comment type="subunit">
    <text evidence="10">F-type ATPases have 2 components, CF(1) - the catalytic core - and CF(0) - the membrane proton channel. CF(1) has five subunits: alpha(3), beta(3), gamma(1), delta(1), epsilon(1). CF(0) has three main subunits: a, b and c.</text>
</comment>
<keyword evidence="7 10" id="KW-0472">Membrane</keyword>
<dbReference type="GO" id="GO:0005524">
    <property type="term" value="F:ATP binding"/>
    <property type="evidence" value="ECO:0007669"/>
    <property type="project" value="UniProtKB-UniRule"/>
</dbReference>
<dbReference type="HAMAP" id="MF_00815">
    <property type="entry name" value="ATP_synth_gamma_bact"/>
    <property type="match status" value="1"/>
</dbReference>
<dbReference type="PATRIC" id="fig|1619041.3.peg.638"/>
<keyword evidence="8 10" id="KW-0139">CF(1)</keyword>
<evidence type="ECO:0000256" key="4">
    <source>
        <dbReference type="ARBA" id="ARBA00022448"/>
    </source>
</evidence>
<keyword evidence="5 10" id="KW-0375">Hydrogen ion transport</keyword>
<dbReference type="Proteomes" id="UP000033999">
    <property type="component" value="Unassembled WGS sequence"/>
</dbReference>
<keyword evidence="4 10" id="KW-0813">Transport</keyword>
<evidence type="ECO:0000256" key="6">
    <source>
        <dbReference type="ARBA" id="ARBA00023065"/>
    </source>
</evidence>
<evidence type="ECO:0000256" key="9">
    <source>
        <dbReference type="ARBA" id="ARBA00023310"/>
    </source>
</evidence>
<dbReference type="GO" id="GO:0045259">
    <property type="term" value="C:proton-transporting ATP synthase complex"/>
    <property type="evidence" value="ECO:0007669"/>
    <property type="project" value="UniProtKB-KW"/>
</dbReference>
<keyword evidence="9 10" id="KW-0066">ATP synthesis</keyword>
<comment type="function">
    <text evidence="1 10">Produces ATP from ADP in the presence of a proton gradient across the membrane. The gamma chain is believed to be important in regulating ATPase activity and the flow of protons through the CF(0) complex.</text>
</comment>
<evidence type="ECO:0000256" key="3">
    <source>
        <dbReference type="ARBA" id="ARBA00007681"/>
    </source>
</evidence>
<comment type="caution">
    <text evidence="11">The sequence shown here is derived from an EMBL/GenBank/DDBJ whole genome shotgun (WGS) entry which is preliminary data.</text>
</comment>
<proteinExistence type="inferred from homology"/>
<evidence type="ECO:0000313" key="11">
    <source>
        <dbReference type="EMBL" id="KKU06829.1"/>
    </source>
</evidence>
<dbReference type="GO" id="GO:0005886">
    <property type="term" value="C:plasma membrane"/>
    <property type="evidence" value="ECO:0007669"/>
    <property type="project" value="UniProtKB-SubCell"/>
</dbReference>
<keyword evidence="6 10" id="KW-0406">Ion transport</keyword>
<dbReference type="NCBIfam" id="TIGR01146">
    <property type="entry name" value="ATPsyn_F1gamma"/>
    <property type="match status" value="1"/>
</dbReference>
<gene>
    <name evidence="10" type="primary">atpG</name>
    <name evidence="11" type="ORF">UX10_C0021G0005</name>
</gene>
<comment type="similarity">
    <text evidence="3 10">Belongs to the ATPase gamma chain family.</text>
</comment>
<dbReference type="PANTHER" id="PTHR11693">
    <property type="entry name" value="ATP SYNTHASE GAMMA CHAIN"/>
    <property type="match status" value="1"/>
</dbReference>
<dbReference type="InterPro" id="IPR023632">
    <property type="entry name" value="ATP_synth_F1_gsu_CS"/>
</dbReference>
<dbReference type="SUPFAM" id="SSF52943">
    <property type="entry name" value="ATP synthase (F1-ATPase), gamma subunit"/>
    <property type="match status" value="1"/>
</dbReference>
<reference evidence="11 12" key="1">
    <citation type="journal article" date="2015" name="Nature">
        <title>rRNA introns, odd ribosomes, and small enigmatic genomes across a large radiation of phyla.</title>
        <authorList>
            <person name="Brown C.T."/>
            <person name="Hug L.A."/>
            <person name="Thomas B.C."/>
            <person name="Sharon I."/>
            <person name="Castelle C.J."/>
            <person name="Singh A."/>
            <person name="Wilkins M.J."/>
            <person name="Williams K.H."/>
            <person name="Banfield J.F."/>
        </authorList>
    </citation>
    <scope>NUCLEOTIDE SEQUENCE [LARGE SCALE GENOMIC DNA]</scope>
</reference>
<keyword evidence="10" id="KW-1003">Cell membrane</keyword>
<evidence type="ECO:0000313" key="12">
    <source>
        <dbReference type="Proteomes" id="UP000033999"/>
    </source>
</evidence>
<dbReference type="PANTHER" id="PTHR11693:SF22">
    <property type="entry name" value="ATP SYNTHASE SUBUNIT GAMMA, MITOCHONDRIAL"/>
    <property type="match status" value="1"/>
</dbReference>
<evidence type="ECO:0000256" key="2">
    <source>
        <dbReference type="ARBA" id="ARBA00004170"/>
    </source>
</evidence>
<protein>
    <recommendedName>
        <fullName evidence="10">ATP synthase gamma chain</fullName>
    </recommendedName>
    <alternativeName>
        <fullName evidence="10">ATP synthase F1 sector gamma subunit</fullName>
    </alternativeName>
    <alternativeName>
        <fullName evidence="10">F-ATPase gamma subunit</fullName>
    </alternativeName>
</protein>
<dbReference type="PRINTS" id="PR00126">
    <property type="entry name" value="ATPASEGAMMA"/>
</dbReference>
<dbReference type="InterPro" id="IPR000131">
    <property type="entry name" value="ATP_synth_F1_gsu"/>
</dbReference>